<dbReference type="RefSeq" id="WP_161868841.1">
    <property type="nucleotide sequence ID" value="NZ_MAEI02000001.1"/>
</dbReference>
<proteinExistence type="inferred from homology"/>
<dbReference type="GO" id="GO:0005524">
    <property type="term" value="F:ATP binding"/>
    <property type="evidence" value="ECO:0007669"/>
    <property type="project" value="UniProtKB-KW"/>
</dbReference>
<keyword evidence="7" id="KW-1185">Reference proteome</keyword>
<keyword evidence="3" id="KW-0547">Nucleotide-binding</keyword>
<reference evidence="6" key="1">
    <citation type="submission" date="2016-06" db="EMBL/GenBank/DDBJ databases">
        <authorList>
            <person name="Van Tyne D."/>
        </authorList>
    </citation>
    <scope>NUCLEOTIDE SEQUENCE</scope>
    <source>
        <strain evidence="6">JM9A</strain>
    </source>
</reference>
<dbReference type="PROSITE" id="PS50893">
    <property type="entry name" value="ABC_TRANSPORTER_2"/>
    <property type="match status" value="1"/>
</dbReference>
<name>A0ABV0F0A5_9ENTE</name>
<dbReference type="PANTHER" id="PTHR43335:SF4">
    <property type="entry name" value="ABC TRANSPORTER, ATP-BINDING PROTEIN"/>
    <property type="match status" value="1"/>
</dbReference>
<comment type="caution">
    <text evidence="6">The sequence shown here is derived from an EMBL/GenBank/DDBJ whole genome shotgun (WGS) entry which is preliminary data.</text>
</comment>
<evidence type="ECO:0000256" key="3">
    <source>
        <dbReference type="ARBA" id="ARBA00022741"/>
    </source>
</evidence>
<dbReference type="Gene3D" id="3.40.50.300">
    <property type="entry name" value="P-loop containing nucleotide triphosphate hydrolases"/>
    <property type="match status" value="1"/>
</dbReference>
<gene>
    <name evidence="6" type="ORF">BAU18_001002</name>
</gene>
<evidence type="ECO:0000313" key="6">
    <source>
        <dbReference type="EMBL" id="MEO1781417.1"/>
    </source>
</evidence>
<evidence type="ECO:0000256" key="2">
    <source>
        <dbReference type="ARBA" id="ARBA00022448"/>
    </source>
</evidence>
<dbReference type="InterPro" id="IPR027417">
    <property type="entry name" value="P-loop_NTPase"/>
</dbReference>
<evidence type="ECO:0000256" key="1">
    <source>
        <dbReference type="ARBA" id="ARBA00005417"/>
    </source>
</evidence>
<dbReference type="SUPFAM" id="SSF52540">
    <property type="entry name" value="P-loop containing nucleoside triphosphate hydrolases"/>
    <property type="match status" value="1"/>
</dbReference>
<protein>
    <submittedName>
        <fullName evidence="6">ABC-2 type transport system ATP-binding protein</fullName>
    </submittedName>
</protein>
<dbReference type="InterPro" id="IPR003593">
    <property type="entry name" value="AAA+_ATPase"/>
</dbReference>
<dbReference type="InterPro" id="IPR025302">
    <property type="entry name" value="DrrA1/2-like_C"/>
</dbReference>
<keyword evidence="2" id="KW-0813">Transport</keyword>
<evidence type="ECO:0000313" key="7">
    <source>
        <dbReference type="Proteomes" id="UP001429357"/>
    </source>
</evidence>
<organism evidence="6 7">
    <name type="scientific">Enterococcus diestrammenae</name>
    <dbReference type="NCBI Taxonomy" id="1155073"/>
    <lineage>
        <taxon>Bacteria</taxon>
        <taxon>Bacillati</taxon>
        <taxon>Bacillota</taxon>
        <taxon>Bacilli</taxon>
        <taxon>Lactobacillales</taxon>
        <taxon>Enterococcaceae</taxon>
        <taxon>Enterococcus</taxon>
    </lineage>
</organism>
<comment type="similarity">
    <text evidence="1">Belongs to the ABC transporter superfamily.</text>
</comment>
<keyword evidence="4 6" id="KW-0067">ATP-binding</keyword>
<feature type="domain" description="ABC transporter" evidence="5">
    <location>
        <begin position="4"/>
        <end position="232"/>
    </location>
</feature>
<dbReference type="CDD" id="cd03230">
    <property type="entry name" value="ABC_DR_subfamily_A"/>
    <property type="match status" value="1"/>
</dbReference>
<reference evidence="6" key="2">
    <citation type="submission" date="2024-02" db="EMBL/GenBank/DDBJ databases">
        <title>The Genome Sequence of Enterococcus diestrammenae JM9A.</title>
        <authorList>
            <person name="Earl A."/>
            <person name="Manson A."/>
            <person name="Gilmore M."/>
            <person name="Sanders J."/>
            <person name="Shea T."/>
            <person name="Howe W."/>
            <person name="Livny J."/>
            <person name="Cuomo C."/>
            <person name="Neafsey D."/>
            <person name="Birren B."/>
        </authorList>
    </citation>
    <scope>NUCLEOTIDE SEQUENCE</scope>
    <source>
        <strain evidence="6">JM9A</strain>
    </source>
</reference>
<dbReference type="EMBL" id="MAEI02000001">
    <property type="protein sequence ID" value="MEO1781417.1"/>
    <property type="molecule type" value="Genomic_DNA"/>
</dbReference>
<dbReference type="InterPro" id="IPR003439">
    <property type="entry name" value="ABC_transporter-like_ATP-bd"/>
</dbReference>
<evidence type="ECO:0000259" key="5">
    <source>
        <dbReference type="PROSITE" id="PS50893"/>
    </source>
</evidence>
<sequence>MMALDLAGISKSFGGRPVLQDVDLAVPAGSIYGFVGENGAGKTTTMKIILGLLPPDTGNVQVLSETVTPGITPTNRHIGYLSDVPSFYGYMRAQEYLKLCGEITGLTAAEIATRSKEVLEQVGLTNITKKIGSYSRGMKQRLGLAQALLNQPALLICDEPTSALDPLGRRAFLDIFASLRGKTTVLFSTHILNDVEAICDHVAILHEGQIQMAGSLADIKSTHGKYNYQLRFAETSTLHTCQRYLTAAGIDSSISQEGQLLQIPTLAPETDGQRLLTLLAQHQLVPRRFELVAPSLEQIFLKVVGSHA</sequence>
<evidence type="ECO:0000256" key="4">
    <source>
        <dbReference type="ARBA" id="ARBA00022840"/>
    </source>
</evidence>
<dbReference type="PANTHER" id="PTHR43335">
    <property type="entry name" value="ABC TRANSPORTER, ATP-BINDING PROTEIN"/>
    <property type="match status" value="1"/>
</dbReference>
<dbReference type="SMART" id="SM00382">
    <property type="entry name" value="AAA"/>
    <property type="match status" value="1"/>
</dbReference>
<dbReference type="Pfam" id="PF13732">
    <property type="entry name" value="DrrA1-3_C"/>
    <property type="match status" value="1"/>
</dbReference>
<dbReference type="Proteomes" id="UP001429357">
    <property type="component" value="Unassembled WGS sequence"/>
</dbReference>
<dbReference type="Pfam" id="PF00005">
    <property type="entry name" value="ABC_tran"/>
    <property type="match status" value="1"/>
</dbReference>
<accession>A0ABV0F0A5</accession>